<dbReference type="EMBL" id="LFJN01000001">
    <property type="protein sequence ID" value="KPI46006.1"/>
    <property type="molecule type" value="Genomic_DNA"/>
</dbReference>
<feature type="domain" description="ZW10 C-terminal helical" evidence="3">
    <location>
        <begin position="667"/>
        <end position="815"/>
    </location>
</feature>
<dbReference type="InterPro" id="IPR046362">
    <property type="entry name" value="Zw10/DSL1_C_sf"/>
</dbReference>
<feature type="compositionally biased region" description="Basic and acidic residues" evidence="2">
    <location>
        <begin position="395"/>
        <end position="412"/>
    </location>
</feature>
<reference evidence="4 5" key="1">
    <citation type="submission" date="2015-06" db="EMBL/GenBank/DDBJ databases">
        <title>Draft genome of the ant-associated black yeast Phialophora attae CBS 131958.</title>
        <authorList>
            <person name="Moreno L.F."/>
            <person name="Stielow B.J."/>
            <person name="de Hoog S."/>
            <person name="Vicente V.A."/>
            <person name="Weiss V.A."/>
            <person name="de Vries M."/>
            <person name="Cruz L.M."/>
            <person name="Souza E.M."/>
        </authorList>
    </citation>
    <scope>NUCLEOTIDE SEQUENCE [LARGE SCALE GENOMIC DNA]</scope>
    <source>
        <strain evidence="4 5">CBS 131958</strain>
    </source>
</reference>
<dbReference type="Gene3D" id="1.10.357.150">
    <property type="match status" value="1"/>
</dbReference>
<dbReference type="GO" id="GO:0005737">
    <property type="term" value="C:cytoplasm"/>
    <property type="evidence" value="ECO:0007669"/>
    <property type="project" value="GOC"/>
</dbReference>
<comment type="caution">
    <text evidence="4">The sequence shown here is derived from an EMBL/GenBank/DDBJ whole genome shotgun (WGS) entry which is preliminary data.</text>
</comment>
<dbReference type="PANTHER" id="PTHR12205:SF0">
    <property type="entry name" value="CENTROMERE_KINETOCHORE PROTEIN ZW10 HOMOLOG"/>
    <property type="match status" value="1"/>
</dbReference>
<dbReference type="PANTHER" id="PTHR12205">
    <property type="entry name" value="CENTROMERE/KINETOCHORE PROTEIN ZW10"/>
    <property type="match status" value="1"/>
</dbReference>
<feature type="region of interest" description="Disordered" evidence="2">
    <location>
        <begin position="394"/>
        <end position="510"/>
    </location>
</feature>
<organism evidence="4 5">
    <name type="scientific">Cyphellophora attinorum</name>
    <dbReference type="NCBI Taxonomy" id="1664694"/>
    <lineage>
        <taxon>Eukaryota</taxon>
        <taxon>Fungi</taxon>
        <taxon>Dikarya</taxon>
        <taxon>Ascomycota</taxon>
        <taxon>Pezizomycotina</taxon>
        <taxon>Eurotiomycetes</taxon>
        <taxon>Chaetothyriomycetidae</taxon>
        <taxon>Chaetothyriales</taxon>
        <taxon>Cyphellophoraceae</taxon>
        <taxon>Cyphellophora</taxon>
    </lineage>
</organism>
<dbReference type="GeneID" id="28739850"/>
<dbReference type="GO" id="GO:1990423">
    <property type="term" value="C:RZZ complex"/>
    <property type="evidence" value="ECO:0007669"/>
    <property type="project" value="TreeGrafter"/>
</dbReference>
<protein>
    <submittedName>
        <fullName evidence="4">Centromere/kinetochore-like protein</fullName>
    </submittedName>
</protein>
<evidence type="ECO:0000259" key="3">
    <source>
        <dbReference type="Pfam" id="PF22766"/>
    </source>
</evidence>
<accession>A0A0N1HC88</accession>
<evidence type="ECO:0000313" key="4">
    <source>
        <dbReference type="EMBL" id="KPI46006.1"/>
    </source>
</evidence>
<keyword evidence="1" id="KW-0175">Coiled coil</keyword>
<dbReference type="InterPro" id="IPR055148">
    <property type="entry name" value="ZW10_C_2"/>
</dbReference>
<dbReference type="VEuPathDB" id="FungiDB:AB675_759"/>
<dbReference type="RefSeq" id="XP_018005969.1">
    <property type="nucleotide sequence ID" value="XM_018147980.1"/>
</dbReference>
<feature type="compositionally biased region" description="Basic and acidic residues" evidence="2">
    <location>
        <begin position="495"/>
        <end position="510"/>
    </location>
</feature>
<dbReference type="Pfam" id="PF22766">
    <property type="entry name" value="ZW10_C2"/>
    <property type="match status" value="1"/>
</dbReference>
<keyword evidence="5" id="KW-1185">Reference proteome</keyword>
<dbReference type="STRING" id="1664694.A0A0N1HC88"/>
<evidence type="ECO:0000313" key="5">
    <source>
        <dbReference type="Proteomes" id="UP000038010"/>
    </source>
</evidence>
<feature type="coiled-coil region" evidence="1">
    <location>
        <begin position="62"/>
        <end position="113"/>
    </location>
</feature>
<name>A0A0N1HC88_9EURO</name>
<dbReference type="AlphaFoldDB" id="A0A0N1HC88"/>
<gene>
    <name evidence="4" type="ORF">AB675_759</name>
</gene>
<dbReference type="OrthoDB" id="534815at2759"/>
<dbReference type="GO" id="GO:0007094">
    <property type="term" value="P:mitotic spindle assembly checkpoint signaling"/>
    <property type="evidence" value="ECO:0007669"/>
    <property type="project" value="TreeGrafter"/>
</dbReference>
<sequence length="829" mass="92268">MTDLATSLVDPIREGSFPASAELLSSDLDTNSIPQLIEAIRTERDSLSNDLKAVSKPYAGGVDQWIAQAKQVQQDIARCKQEARDIVQEYERVEQLRRDTVDAESKLRLLHDEIAFQQDLQSQLHTIATANGHLRDVEGQLQLDQAVDAARGLAELEPTIRQLRGPRARAVVAEYRDHLLQRTTRHLTEQIRAHITVTQDNSELALTVETGTNPSDELLFPALSELDAAGPVIEHVVGAVERVLLEPLSPKSSIRLVSHSVQSGKFVFRLSDSQKPSVHSVLKLSSDLVDFLCTYLPHALYEAVAQQCGPRLVASLVGEWLTPAIPVSLDDLSDLDSLREEILALARFLDEKHWPDTKNLKQWTLHAPRMWIGIRKGEALDAVRRAFAQSSGDLHQVERVERQKASKVEKPSNDGSQDGQDDWNASWEDDKQEQKPPSDQAEDDASGWGFDDGMEDDSAQTKANGDAKEAATVDDDVDEAWGWNEDSAESPSKGQEQKQDRDKQTANGDHHMAESQELEMKELYSVTDIPDRLLESIGRDIQDAVRLQQEQHASLKDVPASSGLLTLPSLSLSMFRATASIYYSKHASLGNMNLYNDALYIADKLQNMPRPAAMHGIDVDCKAMERFGRSAYAKEMDLQRTILTDLLDGVQGFTIPYAEQIEEAISATSDRLRQVHREWSPILSTSALLQSIGALYSSIISKVITDIEEMDDISEAQSQRLSNFCSQLSKLEDLFIANPPGDAAADQEPMHMVAVYSSNWLRFQYLDQLLSASLVDIKYLWTEGELSLEFSAEEVVDLIMALFAESTHRRSAIAVIRGNRGSGMSQRAI</sequence>
<proteinExistence type="predicted"/>
<dbReference type="GO" id="GO:0006888">
    <property type="term" value="P:endoplasmic reticulum to Golgi vesicle-mediated transport"/>
    <property type="evidence" value="ECO:0007669"/>
    <property type="project" value="TreeGrafter"/>
</dbReference>
<evidence type="ECO:0000256" key="1">
    <source>
        <dbReference type="SAM" id="Coils"/>
    </source>
</evidence>
<dbReference type="Proteomes" id="UP000038010">
    <property type="component" value="Unassembled WGS sequence"/>
</dbReference>
<evidence type="ECO:0000256" key="2">
    <source>
        <dbReference type="SAM" id="MobiDB-lite"/>
    </source>
</evidence>